<dbReference type="AlphaFoldDB" id="A0A2H9ZY38"/>
<keyword evidence="3" id="KW-1185">Reference proteome</keyword>
<protein>
    <submittedName>
        <fullName evidence="2">Uncharacterized protein</fullName>
    </submittedName>
</protein>
<dbReference type="Proteomes" id="UP000236161">
    <property type="component" value="Unassembled WGS sequence"/>
</dbReference>
<sequence length="64" mass="7236">MGDPISDGTNAAVPQHLDRSGVGLARGNPPGIHSKLQQFFEQFRTRFDTSKTTSRMIHELWQIR</sequence>
<evidence type="ECO:0000313" key="2">
    <source>
        <dbReference type="EMBL" id="PKA48196.1"/>
    </source>
</evidence>
<name>A0A2H9ZY38_9ASPA</name>
<organism evidence="2 3">
    <name type="scientific">Apostasia shenzhenica</name>
    <dbReference type="NCBI Taxonomy" id="1088818"/>
    <lineage>
        <taxon>Eukaryota</taxon>
        <taxon>Viridiplantae</taxon>
        <taxon>Streptophyta</taxon>
        <taxon>Embryophyta</taxon>
        <taxon>Tracheophyta</taxon>
        <taxon>Spermatophyta</taxon>
        <taxon>Magnoliopsida</taxon>
        <taxon>Liliopsida</taxon>
        <taxon>Asparagales</taxon>
        <taxon>Orchidaceae</taxon>
        <taxon>Apostasioideae</taxon>
        <taxon>Apostasia</taxon>
    </lineage>
</organism>
<feature type="region of interest" description="Disordered" evidence="1">
    <location>
        <begin position="1"/>
        <end position="33"/>
    </location>
</feature>
<evidence type="ECO:0000256" key="1">
    <source>
        <dbReference type="SAM" id="MobiDB-lite"/>
    </source>
</evidence>
<dbReference type="EMBL" id="KZ452850">
    <property type="protein sequence ID" value="PKA48196.1"/>
    <property type="molecule type" value="Genomic_DNA"/>
</dbReference>
<reference evidence="2 3" key="1">
    <citation type="journal article" date="2017" name="Nature">
        <title>The Apostasia genome and the evolution of orchids.</title>
        <authorList>
            <person name="Zhang G.Q."/>
            <person name="Liu K.W."/>
            <person name="Li Z."/>
            <person name="Lohaus R."/>
            <person name="Hsiao Y.Y."/>
            <person name="Niu S.C."/>
            <person name="Wang J.Y."/>
            <person name="Lin Y.C."/>
            <person name="Xu Q."/>
            <person name="Chen L.J."/>
            <person name="Yoshida K."/>
            <person name="Fujiwara S."/>
            <person name="Wang Z.W."/>
            <person name="Zhang Y.Q."/>
            <person name="Mitsuda N."/>
            <person name="Wang M."/>
            <person name="Liu G.H."/>
            <person name="Pecoraro L."/>
            <person name="Huang H.X."/>
            <person name="Xiao X.J."/>
            <person name="Lin M."/>
            <person name="Wu X.Y."/>
            <person name="Wu W.L."/>
            <person name="Chen Y.Y."/>
            <person name="Chang S.B."/>
            <person name="Sakamoto S."/>
            <person name="Ohme-Takagi M."/>
            <person name="Yagi M."/>
            <person name="Zeng S.J."/>
            <person name="Shen C.Y."/>
            <person name="Yeh C.M."/>
            <person name="Luo Y.B."/>
            <person name="Tsai W.C."/>
            <person name="Van de Peer Y."/>
            <person name="Liu Z.J."/>
        </authorList>
    </citation>
    <scope>NUCLEOTIDE SEQUENCE [LARGE SCALE GENOMIC DNA]</scope>
    <source>
        <strain evidence="3">cv. Shenzhen</strain>
        <tissue evidence="2">Stem</tissue>
    </source>
</reference>
<evidence type="ECO:0000313" key="3">
    <source>
        <dbReference type="Proteomes" id="UP000236161"/>
    </source>
</evidence>
<accession>A0A2H9ZY38</accession>
<proteinExistence type="predicted"/>
<gene>
    <name evidence="2" type="ORF">AXF42_Ash021313</name>
</gene>